<accession>A0ABQ7UC45</accession>
<feature type="compositionally biased region" description="Basic and acidic residues" evidence="1">
    <location>
        <begin position="226"/>
        <end position="235"/>
    </location>
</feature>
<comment type="caution">
    <text evidence="2">The sequence shown here is derived from an EMBL/GenBank/DDBJ whole genome shotgun (WGS) entry which is preliminary data.</text>
</comment>
<name>A0ABQ7UC45_SOLTU</name>
<gene>
    <name evidence="2" type="ORF">KY290_031263</name>
</gene>
<dbReference type="Proteomes" id="UP000826656">
    <property type="component" value="Unassembled WGS sequence"/>
</dbReference>
<reference evidence="2 3" key="1">
    <citation type="journal article" date="2021" name="bioRxiv">
        <title>Chromosome-scale and haplotype-resolved genome assembly of a tetraploid potato cultivar.</title>
        <authorList>
            <person name="Sun H."/>
            <person name="Jiao W.-B."/>
            <person name="Krause K."/>
            <person name="Campoy J.A."/>
            <person name="Goel M."/>
            <person name="Folz-Donahue K."/>
            <person name="Kukat C."/>
            <person name="Huettel B."/>
            <person name="Schneeberger K."/>
        </authorList>
    </citation>
    <scope>NUCLEOTIDE SEQUENCE [LARGE SCALE GENOMIC DNA]</scope>
    <source>
        <strain evidence="2">SolTubOtavaFocal</strain>
        <tissue evidence="2">Leaves</tissue>
    </source>
</reference>
<evidence type="ECO:0000313" key="2">
    <source>
        <dbReference type="EMBL" id="KAH0743270.1"/>
    </source>
</evidence>
<proteinExistence type="predicted"/>
<feature type="region of interest" description="Disordered" evidence="1">
    <location>
        <begin position="179"/>
        <end position="246"/>
    </location>
</feature>
<protein>
    <submittedName>
        <fullName evidence="2">Uncharacterized protein</fullName>
    </submittedName>
</protein>
<dbReference type="EMBL" id="JAIVGD010000023">
    <property type="protein sequence ID" value="KAH0743270.1"/>
    <property type="molecule type" value="Genomic_DNA"/>
</dbReference>
<evidence type="ECO:0000256" key="1">
    <source>
        <dbReference type="SAM" id="MobiDB-lite"/>
    </source>
</evidence>
<keyword evidence="3" id="KW-1185">Reference proteome</keyword>
<evidence type="ECO:0000313" key="3">
    <source>
        <dbReference type="Proteomes" id="UP000826656"/>
    </source>
</evidence>
<sequence length="246" mass="28045">MQIAIENEATGDIRSEIVLIKYDYLPKYCSGCKMQRHDMEECLLLRRSKVKESYREQRTAAIPMPKVHPFQKGKARILSIGKVVGDLGNWNVVKNKNFNRGSTEKQEILVENKLNALSEEMTITKETIPKDNSQKMKENVQLLDKQKGEERETKKKTGHDNEILTTKDWINKAFGKFMQGDSSSKSDHKSTELGVPSTENQLAIVNKVDEHNSESESNSNQLMTDNEIKEIENVKKASNNNSSRSQ</sequence>
<feature type="compositionally biased region" description="Polar residues" evidence="1">
    <location>
        <begin position="236"/>
        <end position="246"/>
    </location>
</feature>
<organism evidence="2 3">
    <name type="scientific">Solanum tuberosum</name>
    <name type="common">Potato</name>
    <dbReference type="NCBI Taxonomy" id="4113"/>
    <lineage>
        <taxon>Eukaryota</taxon>
        <taxon>Viridiplantae</taxon>
        <taxon>Streptophyta</taxon>
        <taxon>Embryophyta</taxon>
        <taxon>Tracheophyta</taxon>
        <taxon>Spermatophyta</taxon>
        <taxon>Magnoliopsida</taxon>
        <taxon>eudicotyledons</taxon>
        <taxon>Gunneridae</taxon>
        <taxon>Pentapetalae</taxon>
        <taxon>asterids</taxon>
        <taxon>lamiids</taxon>
        <taxon>Solanales</taxon>
        <taxon>Solanaceae</taxon>
        <taxon>Solanoideae</taxon>
        <taxon>Solaneae</taxon>
        <taxon>Solanum</taxon>
    </lineage>
</organism>